<comment type="caution">
    <text evidence="16">The sequence shown here is derived from an EMBL/GenBank/DDBJ whole genome shotgun (WGS) entry which is preliminary data.</text>
</comment>
<dbReference type="Pfam" id="PF02773">
    <property type="entry name" value="S-AdoMet_synt_C"/>
    <property type="match status" value="1"/>
</dbReference>
<name>E6QKU6_9ZZZZ</name>
<keyword evidence="8" id="KW-0479">Metal-binding</keyword>
<evidence type="ECO:0000256" key="3">
    <source>
        <dbReference type="ARBA" id="ARBA00005224"/>
    </source>
</evidence>
<organism evidence="16">
    <name type="scientific">mine drainage metagenome</name>
    <dbReference type="NCBI Taxonomy" id="410659"/>
    <lineage>
        <taxon>unclassified sequences</taxon>
        <taxon>metagenomes</taxon>
        <taxon>ecological metagenomes</taxon>
    </lineage>
</organism>
<proteinExistence type="inferred from homology"/>
<dbReference type="PIRSF" id="PIRSF000497">
    <property type="entry name" value="MAT"/>
    <property type="match status" value="1"/>
</dbReference>
<dbReference type="FunFam" id="3.30.300.10:FF:000003">
    <property type="entry name" value="S-adenosylmethionine synthase"/>
    <property type="match status" value="1"/>
</dbReference>
<sequence length="387" mass="41379">MSDRYLFTSESVTEGHPDKIADQISDAILDACLEQDPYSRVAAETLTATGLVVIAGEITTKAYVDFQTLVRGVVASIGYDNALYGFDSNTCAVISTINRQSGDIAQGVDTGGAGDQGMMFGYATDETPELMPAAISLAHKLTRRLTEVRKSGKLSYLRPDGKSQVTVEYDEAGKPVRIDAVVISTQHAESVSNDELRADILKHVIQAVLPAEWLDENTKYHINPTGRFVIGGPMGDTGLTGRKIIVDTYGGAGRHGGGAFSGKDPTKVDRSAAYVARYIAKNIVAAGLASRCEVQLAYAIGVAEPVSVLIETFGTGKLSGKKLTELVRKNFSLTPKGIIESLKLRRPIYQKTAAYGHFGRNEPDFTWEATDKAAALAEQAGVLAAAK</sequence>
<evidence type="ECO:0000256" key="6">
    <source>
        <dbReference type="ARBA" id="ARBA00022563"/>
    </source>
</evidence>
<dbReference type="PROSITE" id="PS00376">
    <property type="entry name" value="ADOMET_SYNTHASE_1"/>
    <property type="match status" value="1"/>
</dbReference>
<dbReference type="EC" id="2.5.1.6" evidence="5"/>
<keyword evidence="11" id="KW-0460">Magnesium</keyword>
<protein>
    <recommendedName>
        <fullName evidence="5">methionine adenosyltransferase</fullName>
        <ecNumber evidence="5">2.5.1.6</ecNumber>
    </recommendedName>
</protein>
<dbReference type="UniPathway" id="UPA00315">
    <property type="reaction ID" value="UER00080"/>
</dbReference>
<dbReference type="EMBL" id="CABQ01000154">
    <property type="protein sequence ID" value="CBI07866.1"/>
    <property type="molecule type" value="Genomic_DNA"/>
</dbReference>
<reference evidence="16" key="1">
    <citation type="submission" date="2009-10" db="EMBL/GenBank/DDBJ databases">
        <title>Diversity of trophic interactions inside an arsenic-rich microbial ecosystem.</title>
        <authorList>
            <person name="Bertin P.N."/>
            <person name="Heinrich-Salmeron A."/>
            <person name="Pelletier E."/>
            <person name="Goulhen-Chollet F."/>
            <person name="Arsene-Ploetze F."/>
            <person name="Gallien S."/>
            <person name="Calteau A."/>
            <person name="Vallenet D."/>
            <person name="Casiot C."/>
            <person name="Chane-Woon-Ming B."/>
            <person name="Giloteaux L."/>
            <person name="Barakat M."/>
            <person name="Bonnefoy V."/>
            <person name="Bruneel O."/>
            <person name="Chandler M."/>
            <person name="Cleiss J."/>
            <person name="Duran R."/>
            <person name="Elbaz-Poulichet F."/>
            <person name="Fonknechten N."/>
            <person name="Lauga B."/>
            <person name="Mornico D."/>
            <person name="Ortet P."/>
            <person name="Schaeffer C."/>
            <person name="Siguier P."/>
            <person name="Alexander Thil Smith A."/>
            <person name="Van Dorsselaer A."/>
            <person name="Weissenbach J."/>
            <person name="Medigue C."/>
            <person name="Le Paslier D."/>
        </authorList>
    </citation>
    <scope>NUCLEOTIDE SEQUENCE</scope>
</reference>
<dbReference type="SUPFAM" id="SSF55973">
    <property type="entry name" value="S-adenosylmethionine synthetase"/>
    <property type="match status" value="3"/>
</dbReference>
<dbReference type="HAMAP" id="MF_00086">
    <property type="entry name" value="S_AdoMet_synth1"/>
    <property type="match status" value="1"/>
</dbReference>
<keyword evidence="12" id="KW-0630">Potassium</keyword>
<comment type="cofactor">
    <cofactor evidence="1">
        <name>Mg(2+)</name>
        <dbReference type="ChEBI" id="CHEBI:18420"/>
    </cofactor>
</comment>
<dbReference type="InterPro" id="IPR022629">
    <property type="entry name" value="S-AdoMet_synt_central"/>
</dbReference>
<dbReference type="Gene3D" id="3.30.300.10">
    <property type="match status" value="3"/>
</dbReference>
<comment type="similarity">
    <text evidence="4">Belongs to the AdoMet synthase family.</text>
</comment>
<feature type="domain" description="S-adenosylmethionine synthetase N-terminal" evidence="13">
    <location>
        <begin position="5"/>
        <end position="101"/>
    </location>
</feature>
<evidence type="ECO:0000256" key="12">
    <source>
        <dbReference type="ARBA" id="ARBA00022958"/>
    </source>
</evidence>
<evidence type="ECO:0000259" key="13">
    <source>
        <dbReference type="Pfam" id="PF00438"/>
    </source>
</evidence>
<keyword evidence="9" id="KW-0547">Nucleotide-binding</keyword>
<dbReference type="PANTHER" id="PTHR11964">
    <property type="entry name" value="S-ADENOSYLMETHIONINE SYNTHETASE"/>
    <property type="match status" value="1"/>
</dbReference>
<dbReference type="GO" id="GO:0006556">
    <property type="term" value="P:S-adenosylmethionine biosynthetic process"/>
    <property type="evidence" value="ECO:0007669"/>
    <property type="project" value="UniProtKB-UniPathway"/>
</dbReference>
<comment type="pathway">
    <text evidence="3">Amino-acid biosynthesis; S-adenosyl-L-methionine biosynthesis; S-adenosyl-L-methionine from L-methionine: step 1/1.</text>
</comment>
<dbReference type="InterPro" id="IPR002133">
    <property type="entry name" value="S-AdoMet_synthetase"/>
</dbReference>
<keyword evidence="6" id="KW-0554">One-carbon metabolism</keyword>
<evidence type="ECO:0000256" key="5">
    <source>
        <dbReference type="ARBA" id="ARBA00012828"/>
    </source>
</evidence>
<evidence type="ECO:0000259" key="14">
    <source>
        <dbReference type="Pfam" id="PF02772"/>
    </source>
</evidence>
<feature type="domain" description="S-adenosylmethionine synthetase C-terminal" evidence="15">
    <location>
        <begin position="230"/>
        <end position="368"/>
    </location>
</feature>
<dbReference type="InterPro" id="IPR022630">
    <property type="entry name" value="S-AdoMet_synt_C"/>
</dbReference>
<feature type="domain" description="S-adenosylmethionine synthetase central" evidence="14">
    <location>
        <begin position="112"/>
        <end position="228"/>
    </location>
</feature>
<evidence type="ECO:0000256" key="10">
    <source>
        <dbReference type="ARBA" id="ARBA00022840"/>
    </source>
</evidence>
<evidence type="ECO:0000313" key="16">
    <source>
        <dbReference type="EMBL" id="CBI07866.1"/>
    </source>
</evidence>
<dbReference type="NCBIfam" id="TIGR01034">
    <property type="entry name" value="metK"/>
    <property type="match status" value="1"/>
</dbReference>
<evidence type="ECO:0000256" key="7">
    <source>
        <dbReference type="ARBA" id="ARBA00022679"/>
    </source>
</evidence>
<keyword evidence="7 16" id="KW-0808">Transferase</keyword>
<gene>
    <name evidence="16" type="primary">metK</name>
    <name evidence="16" type="ORF">CARN6_1269</name>
</gene>
<dbReference type="InterPro" id="IPR022636">
    <property type="entry name" value="S-AdoMet_synthetase_sfam"/>
</dbReference>
<evidence type="ECO:0000256" key="9">
    <source>
        <dbReference type="ARBA" id="ARBA00022741"/>
    </source>
</evidence>
<dbReference type="FunFam" id="3.30.300.10:FF:000004">
    <property type="entry name" value="S-adenosylmethionine synthase"/>
    <property type="match status" value="1"/>
</dbReference>
<keyword evidence="10" id="KW-0067">ATP-binding</keyword>
<evidence type="ECO:0000256" key="11">
    <source>
        <dbReference type="ARBA" id="ARBA00022842"/>
    </source>
</evidence>
<evidence type="ECO:0000256" key="1">
    <source>
        <dbReference type="ARBA" id="ARBA00001946"/>
    </source>
</evidence>
<dbReference type="CDD" id="cd18079">
    <property type="entry name" value="S-AdoMet_synt"/>
    <property type="match status" value="1"/>
</dbReference>
<evidence type="ECO:0000256" key="2">
    <source>
        <dbReference type="ARBA" id="ARBA00001958"/>
    </source>
</evidence>
<dbReference type="GO" id="GO:0004478">
    <property type="term" value="F:methionine adenosyltransferase activity"/>
    <property type="evidence" value="ECO:0007669"/>
    <property type="project" value="UniProtKB-EC"/>
</dbReference>
<comment type="cofactor">
    <cofactor evidence="2">
        <name>K(+)</name>
        <dbReference type="ChEBI" id="CHEBI:29103"/>
    </cofactor>
</comment>
<evidence type="ECO:0000256" key="4">
    <source>
        <dbReference type="ARBA" id="ARBA00009685"/>
    </source>
</evidence>
<dbReference type="GO" id="GO:0005524">
    <property type="term" value="F:ATP binding"/>
    <property type="evidence" value="ECO:0007669"/>
    <property type="project" value="UniProtKB-KW"/>
</dbReference>
<dbReference type="AlphaFoldDB" id="E6QKU6"/>
<dbReference type="PROSITE" id="PS00377">
    <property type="entry name" value="ADOMET_SYNTHASE_2"/>
    <property type="match status" value="1"/>
</dbReference>
<dbReference type="InterPro" id="IPR022628">
    <property type="entry name" value="S-AdoMet_synt_N"/>
</dbReference>
<dbReference type="Pfam" id="PF00438">
    <property type="entry name" value="S-AdoMet_synt_N"/>
    <property type="match status" value="1"/>
</dbReference>
<accession>E6QKU6</accession>
<dbReference type="InterPro" id="IPR022631">
    <property type="entry name" value="ADOMET_SYNTHASE_CS"/>
</dbReference>
<dbReference type="GO" id="GO:0046872">
    <property type="term" value="F:metal ion binding"/>
    <property type="evidence" value="ECO:0007669"/>
    <property type="project" value="UniProtKB-KW"/>
</dbReference>
<dbReference type="Pfam" id="PF02772">
    <property type="entry name" value="S-AdoMet_synt_M"/>
    <property type="match status" value="1"/>
</dbReference>
<evidence type="ECO:0000256" key="8">
    <source>
        <dbReference type="ARBA" id="ARBA00022723"/>
    </source>
</evidence>
<evidence type="ECO:0000259" key="15">
    <source>
        <dbReference type="Pfam" id="PF02773"/>
    </source>
</evidence>
<dbReference type="GO" id="GO:0006730">
    <property type="term" value="P:one-carbon metabolic process"/>
    <property type="evidence" value="ECO:0007669"/>
    <property type="project" value="UniProtKB-KW"/>
</dbReference>